<dbReference type="UniPathway" id="UPA00053">
    <property type="reaction ID" value="UER00086"/>
</dbReference>
<organism evidence="9 10">
    <name type="scientific">Rhodopila globiformis</name>
    <name type="common">Rhodopseudomonas globiformis</name>
    <dbReference type="NCBI Taxonomy" id="1071"/>
    <lineage>
        <taxon>Bacteria</taxon>
        <taxon>Pseudomonadati</taxon>
        <taxon>Pseudomonadota</taxon>
        <taxon>Alphaproteobacteria</taxon>
        <taxon>Acetobacterales</taxon>
        <taxon>Acetobacteraceae</taxon>
        <taxon>Rhodopila</taxon>
    </lineage>
</organism>
<evidence type="ECO:0000256" key="2">
    <source>
        <dbReference type="ARBA" id="ARBA00004902"/>
    </source>
</evidence>
<keyword evidence="8" id="KW-0472">Membrane</keyword>
<dbReference type="GO" id="GO:0019631">
    <property type="term" value="P:quinate catabolic process"/>
    <property type="evidence" value="ECO:0007669"/>
    <property type="project" value="TreeGrafter"/>
</dbReference>
<dbReference type="PANTHER" id="PTHR21272:SF3">
    <property type="entry name" value="CATABOLIC 3-DEHYDROQUINASE"/>
    <property type="match status" value="1"/>
</dbReference>
<evidence type="ECO:0000313" key="10">
    <source>
        <dbReference type="Proteomes" id="UP000239724"/>
    </source>
</evidence>
<comment type="subunit">
    <text evidence="4">Homododecamer.</text>
</comment>
<dbReference type="PANTHER" id="PTHR21272">
    <property type="entry name" value="CATABOLIC 3-DEHYDROQUINASE"/>
    <property type="match status" value="1"/>
</dbReference>
<evidence type="ECO:0000256" key="3">
    <source>
        <dbReference type="ARBA" id="ARBA00011037"/>
    </source>
</evidence>
<dbReference type="InterPro" id="IPR036441">
    <property type="entry name" value="DHquinase_II_sf"/>
</dbReference>
<keyword evidence="6" id="KW-0057">Aromatic amino acid biosynthesis</keyword>
<proteinExistence type="inferred from homology"/>
<dbReference type="Gene3D" id="3.40.50.9100">
    <property type="entry name" value="Dehydroquinase, class II"/>
    <property type="match status" value="1"/>
</dbReference>
<dbReference type="AlphaFoldDB" id="A0A2S6N2K2"/>
<name>A0A2S6N2K2_RHOGL</name>
<reference evidence="9 10" key="1">
    <citation type="journal article" date="2018" name="Arch. Microbiol.">
        <title>New insights into the metabolic potential of the phototrophic purple bacterium Rhodopila globiformis DSM 161(T) from its draft genome sequence and evidence for a vanadium-dependent nitrogenase.</title>
        <authorList>
            <person name="Imhoff J.F."/>
            <person name="Rahn T."/>
            <person name="Kunzel S."/>
            <person name="Neulinger S.C."/>
        </authorList>
    </citation>
    <scope>NUCLEOTIDE SEQUENCE [LARGE SCALE GENOMIC DNA]</scope>
    <source>
        <strain evidence="9 10">DSM 161</strain>
    </source>
</reference>
<accession>A0A2S6N2K2</accession>
<keyword evidence="7" id="KW-0456">Lyase</keyword>
<dbReference type="GO" id="GO:0009073">
    <property type="term" value="P:aromatic amino acid family biosynthetic process"/>
    <property type="evidence" value="ECO:0007669"/>
    <property type="project" value="UniProtKB-KW"/>
</dbReference>
<keyword evidence="6" id="KW-0028">Amino-acid biosynthesis</keyword>
<comment type="pathway">
    <text evidence="2">Metabolic intermediate biosynthesis; chorismate biosynthesis; chorismate from D-erythrose 4-phosphate and phosphoenolpyruvate: step 3/7.</text>
</comment>
<evidence type="ECO:0000313" key="9">
    <source>
        <dbReference type="EMBL" id="PPQ28828.1"/>
    </source>
</evidence>
<comment type="caution">
    <text evidence="9">The sequence shown here is derived from an EMBL/GenBank/DDBJ whole genome shotgun (WGS) entry which is preliminary data.</text>
</comment>
<dbReference type="EC" id="4.2.1.10" evidence="5"/>
<comment type="similarity">
    <text evidence="3">Belongs to the type-II 3-dehydroquinase family.</text>
</comment>
<dbReference type="Proteomes" id="UP000239724">
    <property type="component" value="Unassembled WGS sequence"/>
</dbReference>
<protein>
    <recommendedName>
        <fullName evidence="5">3-dehydroquinate dehydratase</fullName>
        <ecNumber evidence="5">4.2.1.10</ecNumber>
    </recommendedName>
</protein>
<dbReference type="GO" id="GO:0009423">
    <property type="term" value="P:chorismate biosynthetic process"/>
    <property type="evidence" value="ECO:0007669"/>
    <property type="project" value="UniProtKB-UniPathway"/>
</dbReference>
<keyword evidence="8" id="KW-0812">Transmembrane</keyword>
<comment type="catalytic activity">
    <reaction evidence="1">
        <text>3-dehydroquinate = 3-dehydroshikimate + H2O</text>
        <dbReference type="Rhea" id="RHEA:21096"/>
        <dbReference type="ChEBI" id="CHEBI:15377"/>
        <dbReference type="ChEBI" id="CHEBI:16630"/>
        <dbReference type="ChEBI" id="CHEBI:32364"/>
        <dbReference type="EC" id="4.2.1.10"/>
    </reaction>
</comment>
<sequence>MEAELKLDGGRSQADLPADLPLAGGAAAVDQAELDAIGLVQRQLVEPSRRKVVAALPFLPECLDQLVDGRGHWFPPLLASTRPDAYRSGGGSVGGSVAMKILVVQGAGMNMRGKTQTEIFGTMTMEQYDQHIRQYAKELDIEVEIFHSNIEGEVINRLYQANDQGFDGALVNPAGFSRGYPALTAAISQVAYPVIEVHISNPVRRGPVSDTAAVSLGIVAGFGVLGYALALRGLRDRAKGG</sequence>
<dbReference type="GO" id="GO:0003855">
    <property type="term" value="F:3-dehydroquinate dehydratase activity"/>
    <property type="evidence" value="ECO:0007669"/>
    <property type="project" value="UniProtKB-EC"/>
</dbReference>
<evidence type="ECO:0000256" key="7">
    <source>
        <dbReference type="ARBA" id="ARBA00023239"/>
    </source>
</evidence>
<feature type="transmembrane region" description="Helical" evidence="8">
    <location>
        <begin position="212"/>
        <end position="231"/>
    </location>
</feature>
<evidence type="ECO:0000256" key="5">
    <source>
        <dbReference type="ARBA" id="ARBA00012060"/>
    </source>
</evidence>
<dbReference type="Pfam" id="PF01220">
    <property type="entry name" value="DHquinase_II"/>
    <property type="match status" value="1"/>
</dbReference>
<keyword evidence="8" id="KW-1133">Transmembrane helix</keyword>
<dbReference type="SUPFAM" id="SSF52304">
    <property type="entry name" value="Type II 3-dehydroquinate dehydratase"/>
    <property type="match status" value="1"/>
</dbReference>
<dbReference type="InterPro" id="IPR001874">
    <property type="entry name" value="DHquinase_II"/>
</dbReference>
<evidence type="ECO:0000256" key="8">
    <source>
        <dbReference type="SAM" id="Phobius"/>
    </source>
</evidence>
<evidence type="ECO:0000256" key="4">
    <source>
        <dbReference type="ARBA" id="ARBA00011193"/>
    </source>
</evidence>
<evidence type="ECO:0000256" key="1">
    <source>
        <dbReference type="ARBA" id="ARBA00001864"/>
    </source>
</evidence>
<dbReference type="EMBL" id="NHRY01000237">
    <property type="protein sequence ID" value="PPQ28828.1"/>
    <property type="molecule type" value="Genomic_DNA"/>
</dbReference>
<evidence type="ECO:0000256" key="6">
    <source>
        <dbReference type="ARBA" id="ARBA00023141"/>
    </source>
</evidence>
<keyword evidence="10" id="KW-1185">Reference proteome</keyword>
<gene>
    <name evidence="9" type="ORF">CCS01_23410</name>
</gene>